<keyword evidence="2" id="KW-1185">Reference proteome</keyword>
<feature type="compositionally biased region" description="Basic and acidic residues" evidence="1">
    <location>
        <begin position="210"/>
        <end position="224"/>
    </location>
</feature>
<evidence type="ECO:0000313" key="2">
    <source>
        <dbReference type="Proteomes" id="UP000694867"/>
    </source>
</evidence>
<gene>
    <name evidence="3" type="primary">LOC108863641</name>
</gene>
<proteinExistence type="predicted"/>
<dbReference type="AlphaFoldDB" id="A0AAJ7L4Z0"/>
<feature type="compositionally biased region" description="Low complexity" evidence="1">
    <location>
        <begin position="484"/>
        <end position="493"/>
    </location>
</feature>
<dbReference type="KEGG" id="goe:108863641"/>
<feature type="compositionally biased region" description="Acidic residues" evidence="1">
    <location>
        <begin position="153"/>
        <end position="167"/>
    </location>
</feature>
<feature type="region of interest" description="Disordered" evidence="1">
    <location>
        <begin position="149"/>
        <end position="335"/>
    </location>
</feature>
<feature type="compositionally biased region" description="Polar residues" evidence="1">
    <location>
        <begin position="320"/>
        <end position="331"/>
    </location>
</feature>
<accession>A0AAJ7L4Z0</accession>
<feature type="compositionally biased region" description="Acidic residues" evidence="1">
    <location>
        <begin position="281"/>
        <end position="299"/>
    </location>
</feature>
<dbReference type="Proteomes" id="UP000694867">
    <property type="component" value="Unplaced"/>
</dbReference>
<feature type="compositionally biased region" description="Basic and acidic residues" evidence="1">
    <location>
        <begin position="464"/>
        <end position="475"/>
    </location>
</feature>
<feature type="compositionally biased region" description="Basic and acidic residues" evidence="1">
    <location>
        <begin position="528"/>
        <end position="547"/>
    </location>
</feature>
<protein>
    <submittedName>
        <fullName evidence="3">Nucleolar and coiled-body phosphoprotein 1-like</fullName>
    </submittedName>
</protein>
<feature type="region of interest" description="Disordered" evidence="1">
    <location>
        <begin position="64"/>
        <end position="97"/>
    </location>
</feature>
<name>A0AAJ7L4Z0_9ACAR</name>
<feature type="region of interest" description="Disordered" evidence="1">
    <location>
        <begin position="406"/>
        <end position="547"/>
    </location>
</feature>
<feature type="compositionally biased region" description="Low complexity" evidence="1">
    <location>
        <begin position="417"/>
        <end position="436"/>
    </location>
</feature>
<evidence type="ECO:0000256" key="1">
    <source>
        <dbReference type="SAM" id="MobiDB-lite"/>
    </source>
</evidence>
<reference evidence="3" key="1">
    <citation type="submission" date="2025-08" db="UniProtKB">
        <authorList>
            <consortium name="RefSeq"/>
        </authorList>
    </citation>
    <scope>IDENTIFICATION</scope>
</reference>
<feature type="compositionally biased region" description="Acidic residues" evidence="1">
    <location>
        <begin position="512"/>
        <end position="527"/>
    </location>
</feature>
<evidence type="ECO:0000313" key="3">
    <source>
        <dbReference type="RefSeq" id="XP_018494070.1"/>
    </source>
</evidence>
<dbReference type="GeneID" id="108863641"/>
<feature type="compositionally biased region" description="Basic and acidic residues" evidence="1">
    <location>
        <begin position="73"/>
        <end position="89"/>
    </location>
</feature>
<sequence length="571" mass="62978">MAETTRIKTNLDEQLRVFLQNEKPPPLIKRDSSDYICGPSVKFFPGKVDVREARDLAYISSNFEPAVPPKIPPRQEKLENAPGPRHEPPKAQISQPRQQASLKNFFKNKNKPVVELDSDDDIFDELPPSPVISAGRVSGRDIPVTARKRLLSSDDDDSLFDGIEDEIPVTRAPAVKRKPDRDIINYIISDSDEDTVPEKKRSAPTAKRKASYEKAETKRPKVATEDASSSPASGKNAAPTSGFRPSLRDGEIFVPEAQSRANEPGSRSEIPRDPAPRSAEPNDEDSLDYDDLLNNEDPFDGVSTPERSPTARADADYGRNLSSQSKTQHSSAVDPAVEQIESLMQANYSKMEFVCQQLLEHGQMTPEVKAALFDFQHLRRKIEASGDAAVRRASLTPLLHRTLTKSAHGLTETTPLGSRGSSTGASTSGAQASQESTRSEASQASFASRETRPKERYSSQAEVPLREPEARREIGHSFSPKPGPAVAASPGAVRESLQMRKPASEEAGFSAEDLEDIFGEEDELQGDEDVRGKFTGDVRDDGLDPEFSKDTFHFSKVRSWDRGVSEEFHRQ</sequence>
<feature type="compositionally biased region" description="Polar residues" evidence="1">
    <location>
        <begin position="439"/>
        <end position="448"/>
    </location>
</feature>
<organism evidence="2 3">
    <name type="scientific">Galendromus occidentalis</name>
    <name type="common">western predatory mite</name>
    <dbReference type="NCBI Taxonomy" id="34638"/>
    <lineage>
        <taxon>Eukaryota</taxon>
        <taxon>Metazoa</taxon>
        <taxon>Ecdysozoa</taxon>
        <taxon>Arthropoda</taxon>
        <taxon>Chelicerata</taxon>
        <taxon>Arachnida</taxon>
        <taxon>Acari</taxon>
        <taxon>Parasitiformes</taxon>
        <taxon>Mesostigmata</taxon>
        <taxon>Gamasina</taxon>
        <taxon>Phytoseioidea</taxon>
        <taxon>Phytoseiidae</taxon>
        <taxon>Typhlodrominae</taxon>
        <taxon>Galendromus</taxon>
    </lineage>
</organism>
<dbReference type="RefSeq" id="XP_018494070.1">
    <property type="nucleotide sequence ID" value="XM_018638554.1"/>
</dbReference>